<dbReference type="RefSeq" id="WP_329775490.1">
    <property type="nucleotide sequence ID" value="NZ_JAYDYW010000007.1"/>
</dbReference>
<evidence type="ECO:0000256" key="3">
    <source>
        <dbReference type="ARBA" id="ARBA00022840"/>
    </source>
</evidence>
<keyword evidence="1 7" id="KW-0436">Ligase</keyword>
<feature type="domain" description="ATP-grasp" evidence="5">
    <location>
        <begin position="499"/>
        <end position="535"/>
    </location>
</feature>
<dbReference type="Gene3D" id="3.40.50.261">
    <property type="entry name" value="Succinyl-CoA synthetase domains"/>
    <property type="match status" value="2"/>
</dbReference>
<dbReference type="Gene3D" id="3.30.470.20">
    <property type="entry name" value="ATP-grasp fold, B domain"/>
    <property type="match status" value="1"/>
</dbReference>
<gene>
    <name evidence="7" type="ORF">SNR37_003795</name>
</gene>
<dbReference type="Proteomes" id="UP001310248">
    <property type="component" value="Unassembled WGS sequence"/>
</dbReference>
<dbReference type="EMBL" id="JAYDYW010000007">
    <property type="protein sequence ID" value="MEE1674358.1"/>
    <property type="molecule type" value="Genomic_DNA"/>
</dbReference>
<keyword evidence="8" id="KW-1185">Reference proteome</keyword>
<dbReference type="InterPro" id="IPR000182">
    <property type="entry name" value="GNAT_dom"/>
</dbReference>
<dbReference type="PANTHER" id="PTHR43334">
    <property type="entry name" value="ACETATE--COA LIGASE [ADP-FORMING]"/>
    <property type="match status" value="1"/>
</dbReference>
<dbReference type="Gene3D" id="3.40.630.30">
    <property type="match status" value="1"/>
</dbReference>
<reference evidence="8" key="1">
    <citation type="submission" date="2023-07" db="EMBL/GenBank/DDBJ databases">
        <title>Draft genome sequence of Agarivorans aestuarii strain ZMCS4, a CAZymes producing bacteria isolated from the marine brown algae Clodostephus spongiosus.</title>
        <authorList>
            <person name="Lorente B."/>
            <person name="Cabral C."/>
            <person name="Frias J."/>
            <person name="Faria J."/>
            <person name="Toubarro D."/>
        </authorList>
    </citation>
    <scope>NUCLEOTIDE SEQUENCE [LARGE SCALE GENOMIC DNA]</scope>
    <source>
        <strain evidence="8">ZMCS4</strain>
    </source>
</reference>
<reference evidence="7 8" key="2">
    <citation type="submission" date="2023-12" db="EMBL/GenBank/DDBJ databases">
        <authorList>
            <consortium name="Cladostephus spongiosus"/>
            <person name="Lorente B."/>
            <person name="Cabral C."/>
            <person name="Frias J."/>
            <person name="Faria J."/>
            <person name="Toubarro D."/>
        </authorList>
    </citation>
    <scope>NUCLEOTIDE SEQUENCE [LARGE SCALE GENOMIC DNA]</scope>
    <source>
        <strain evidence="7 8">ZMCS4</strain>
    </source>
</reference>
<dbReference type="SUPFAM" id="SSF55729">
    <property type="entry name" value="Acyl-CoA N-acyltransferases (Nat)"/>
    <property type="match status" value="1"/>
</dbReference>
<dbReference type="PROSITE" id="PS51186">
    <property type="entry name" value="GNAT"/>
    <property type="match status" value="1"/>
</dbReference>
<dbReference type="SUPFAM" id="SSF52210">
    <property type="entry name" value="Succinyl-CoA synthetase domains"/>
    <property type="match status" value="2"/>
</dbReference>
<keyword evidence="3 4" id="KW-0067">ATP-binding</keyword>
<evidence type="ECO:0000256" key="4">
    <source>
        <dbReference type="PROSITE-ProRule" id="PRU00409"/>
    </source>
</evidence>
<dbReference type="Gene3D" id="3.40.50.720">
    <property type="entry name" value="NAD(P)-binding Rossmann-like Domain"/>
    <property type="match status" value="1"/>
</dbReference>
<dbReference type="InterPro" id="IPR003781">
    <property type="entry name" value="CoA-bd"/>
</dbReference>
<dbReference type="PROSITE" id="PS50975">
    <property type="entry name" value="ATP_GRASP"/>
    <property type="match status" value="1"/>
</dbReference>
<sequence>MSQRKLHDLFSPKSIAVIGASNRASRPGNVVMKNLMSAGFNGPVMPVSPKYKAVLGVLAYPSIEKLPQRPDLAIICVNASRLPEVVEKLGQFGCKAAIITAGGLDITLEGQEQSVAEQVLAFGQRYGMRILGPNSLGLMLPNIGLNASFAHANSQPGKIAFVSQSAAVCTTVLDWANNKGIGFSSFISLGDALDIDFGELLDFLARDAKTQVIMLYIDSVKDTQRFMSAARAASRNKAILVIKSGRSRLGAQAAALHTGGLVGNDAVYDAAFKRAGMLRVKDLHELFAAVETLTYANPLQGERLAILSNGGGPAVLAVDALMERGGKLAEFSQETLAKLSEVLPSAWSGQNPLDIVGDADPSRYAKALGIVASSGEADALLLMHAPSALAGAESTADALINVIKQDSKARRLNILTNWMGEETAYSGRLAFTKAGIPTYRTPEGAVGAFMHMVEFRRNQKLLSETPSTTDRTLVDQSAKQVLQQAIAKNILVLETHDAKPLLHAYGLQTIDTWFVHNVEEAISCADKIGYPVALKIQSPDILHKSDVHGVSLNINNQHELEIAAESMLDRVNQAYPQAKVEGMILQRMALTAGAQELRVAVINDSVFGPAIFLGEGGSEWDETQDAAVALPPLNMSLARYLVISALKAEKIRDRRLPNGLKMQALCNMLTRLSNLIIDCPEIARLDLNPVLAAGDNITLLDVNMRLQKSDERSSQRLAIRPYPKEHEEYCQTKSGTKVLLRPILPEDEPNHLAFDSSLTEEDRYKRYFGARGQMTHEEMALLTQIDYAREMAFIAVDEQAEDDRMILGVVRASIDPDNLDAEFAMVVRSDLQGQGLGKHLLQKLIRYYQQMGTQTLSGMTMIQNRGMAGLAKHLGFKVKFELEDGVIEMQLELQNNPPTNNE</sequence>
<dbReference type="Gene3D" id="3.30.1490.20">
    <property type="entry name" value="ATP-grasp fold, A domain"/>
    <property type="match status" value="1"/>
</dbReference>
<evidence type="ECO:0000313" key="8">
    <source>
        <dbReference type="Proteomes" id="UP001310248"/>
    </source>
</evidence>
<evidence type="ECO:0000256" key="1">
    <source>
        <dbReference type="ARBA" id="ARBA00022598"/>
    </source>
</evidence>
<evidence type="ECO:0000259" key="6">
    <source>
        <dbReference type="PROSITE" id="PS51186"/>
    </source>
</evidence>
<dbReference type="InterPro" id="IPR032875">
    <property type="entry name" value="Succ_CoA_lig_flav_dom"/>
</dbReference>
<dbReference type="CDD" id="cd04301">
    <property type="entry name" value="NAT_SF"/>
    <property type="match status" value="1"/>
</dbReference>
<dbReference type="Pfam" id="PF13607">
    <property type="entry name" value="Succ_CoA_lig"/>
    <property type="match status" value="1"/>
</dbReference>
<dbReference type="InterPro" id="IPR011761">
    <property type="entry name" value="ATP-grasp"/>
</dbReference>
<dbReference type="Pfam" id="PF00583">
    <property type="entry name" value="Acetyltransf_1"/>
    <property type="match status" value="1"/>
</dbReference>
<dbReference type="InterPro" id="IPR016181">
    <property type="entry name" value="Acyl_CoA_acyltransferase"/>
</dbReference>
<evidence type="ECO:0000256" key="2">
    <source>
        <dbReference type="ARBA" id="ARBA00022741"/>
    </source>
</evidence>
<evidence type="ECO:0000259" key="5">
    <source>
        <dbReference type="PROSITE" id="PS50975"/>
    </source>
</evidence>
<dbReference type="InterPro" id="IPR051538">
    <property type="entry name" value="Acyl-CoA_Synth/Transferase"/>
</dbReference>
<organism evidence="7 8">
    <name type="scientific">Agarivorans aestuarii</name>
    <dbReference type="NCBI Taxonomy" id="1563703"/>
    <lineage>
        <taxon>Bacteria</taxon>
        <taxon>Pseudomonadati</taxon>
        <taxon>Pseudomonadota</taxon>
        <taxon>Gammaproteobacteria</taxon>
        <taxon>Alteromonadales</taxon>
        <taxon>Alteromonadaceae</taxon>
        <taxon>Agarivorans</taxon>
    </lineage>
</organism>
<dbReference type="InterPro" id="IPR036291">
    <property type="entry name" value="NAD(P)-bd_dom_sf"/>
</dbReference>
<proteinExistence type="predicted"/>
<evidence type="ECO:0000313" key="7">
    <source>
        <dbReference type="EMBL" id="MEE1674358.1"/>
    </source>
</evidence>
<dbReference type="SUPFAM" id="SSF56059">
    <property type="entry name" value="Glutathione synthetase ATP-binding domain-like"/>
    <property type="match status" value="1"/>
</dbReference>
<dbReference type="SMART" id="SM00881">
    <property type="entry name" value="CoA_binding"/>
    <property type="match status" value="1"/>
</dbReference>
<protein>
    <submittedName>
        <fullName evidence="7">Bifunctional acetate--CoA ligase family protein/GNAT family N-acetyltransferase</fullName>
    </submittedName>
</protein>
<dbReference type="Pfam" id="PF13380">
    <property type="entry name" value="CoA_binding_2"/>
    <property type="match status" value="1"/>
</dbReference>
<feature type="domain" description="N-acetyltransferase" evidence="6">
    <location>
        <begin position="738"/>
        <end position="894"/>
    </location>
</feature>
<comment type="caution">
    <text evidence="7">The sequence shown here is derived from an EMBL/GenBank/DDBJ whole genome shotgun (WGS) entry which is preliminary data.</text>
</comment>
<dbReference type="GO" id="GO:0016874">
    <property type="term" value="F:ligase activity"/>
    <property type="evidence" value="ECO:0007669"/>
    <property type="project" value="UniProtKB-KW"/>
</dbReference>
<keyword evidence="2 4" id="KW-0547">Nucleotide-binding</keyword>
<dbReference type="Pfam" id="PF13549">
    <property type="entry name" value="ATP-grasp_5"/>
    <property type="match status" value="1"/>
</dbReference>
<name>A0ABU7G4M7_9ALTE</name>
<dbReference type="InterPro" id="IPR013815">
    <property type="entry name" value="ATP_grasp_subdomain_1"/>
</dbReference>
<dbReference type="SUPFAM" id="SSF51735">
    <property type="entry name" value="NAD(P)-binding Rossmann-fold domains"/>
    <property type="match status" value="1"/>
</dbReference>
<accession>A0ABU7G4M7</accession>
<dbReference type="InterPro" id="IPR016102">
    <property type="entry name" value="Succinyl-CoA_synth-like"/>
</dbReference>
<dbReference type="PANTHER" id="PTHR43334:SF1">
    <property type="entry name" value="3-HYDROXYPROPIONATE--COA LIGASE [ADP-FORMING]"/>
    <property type="match status" value="1"/>
</dbReference>